<dbReference type="OrthoDB" id="10447017at2759"/>
<keyword evidence="3" id="KW-1185">Reference proteome</keyword>
<dbReference type="AlphaFoldDB" id="A0A9P5XH78"/>
<sequence>MLRATFVTILAAIIVSATPVAQSTSGPGTPCGFIATAPPCLPPFKCCYTRPDVGFCLKVKVCPGIQAPSLNPS</sequence>
<feature type="chain" id="PRO_5040196526" evidence="1">
    <location>
        <begin position="24"/>
        <end position="73"/>
    </location>
</feature>
<proteinExistence type="predicted"/>
<name>A0A9P5XH78_9AGAR</name>
<dbReference type="EMBL" id="MU151108">
    <property type="protein sequence ID" value="KAF9450299.1"/>
    <property type="molecule type" value="Genomic_DNA"/>
</dbReference>
<dbReference type="Proteomes" id="UP000807342">
    <property type="component" value="Unassembled WGS sequence"/>
</dbReference>
<feature type="signal peptide" evidence="1">
    <location>
        <begin position="1"/>
        <end position="23"/>
    </location>
</feature>
<evidence type="ECO:0000256" key="1">
    <source>
        <dbReference type="SAM" id="SignalP"/>
    </source>
</evidence>
<reference evidence="2" key="1">
    <citation type="submission" date="2020-11" db="EMBL/GenBank/DDBJ databases">
        <authorList>
            <consortium name="DOE Joint Genome Institute"/>
            <person name="Ahrendt S."/>
            <person name="Riley R."/>
            <person name="Andreopoulos W."/>
            <person name="Labutti K."/>
            <person name="Pangilinan J."/>
            <person name="Ruiz-Duenas F.J."/>
            <person name="Barrasa J.M."/>
            <person name="Sanchez-Garcia M."/>
            <person name="Camarero S."/>
            <person name="Miyauchi S."/>
            <person name="Serrano A."/>
            <person name="Linde D."/>
            <person name="Babiker R."/>
            <person name="Drula E."/>
            <person name="Ayuso-Fernandez I."/>
            <person name="Pacheco R."/>
            <person name="Padilla G."/>
            <person name="Ferreira P."/>
            <person name="Barriuso J."/>
            <person name="Kellner H."/>
            <person name="Castanera R."/>
            <person name="Alfaro M."/>
            <person name="Ramirez L."/>
            <person name="Pisabarro A.G."/>
            <person name="Kuo A."/>
            <person name="Tritt A."/>
            <person name="Lipzen A."/>
            <person name="He G."/>
            <person name="Yan M."/>
            <person name="Ng V."/>
            <person name="Cullen D."/>
            <person name="Martin F."/>
            <person name="Rosso M.-N."/>
            <person name="Henrissat B."/>
            <person name="Hibbett D."/>
            <person name="Martinez A.T."/>
            <person name="Grigoriev I.V."/>
        </authorList>
    </citation>
    <scope>NUCLEOTIDE SEQUENCE</scope>
    <source>
        <strain evidence="2">MF-IS2</strain>
    </source>
</reference>
<comment type="caution">
    <text evidence="2">The sequence shown here is derived from an EMBL/GenBank/DDBJ whole genome shotgun (WGS) entry which is preliminary data.</text>
</comment>
<accession>A0A9P5XH78</accession>
<gene>
    <name evidence="2" type="ORF">P691DRAFT_774035</name>
</gene>
<protein>
    <submittedName>
        <fullName evidence="2">Uncharacterized protein</fullName>
    </submittedName>
</protein>
<evidence type="ECO:0000313" key="3">
    <source>
        <dbReference type="Proteomes" id="UP000807342"/>
    </source>
</evidence>
<organism evidence="2 3">
    <name type="scientific">Macrolepiota fuliginosa MF-IS2</name>
    <dbReference type="NCBI Taxonomy" id="1400762"/>
    <lineage>
        <taxon>Eukaryota</taxon>
        <taxon>Fungi</taxon>
        <taxon>Dikarya</taxon>
        <taxon>Basidiomycota</taxon>
        <taxon>Agaricomycotina</taxon>
        <taxon>Agaricomycetes</taxon>
        <taxon>Agaricomycetidae</taxon>
        <taxon>Agaricales</taxon>
        <taxon>Agaricineae</taxon>
        <taxon>Agaricaceae</taxon>
        <taxon>Macrolepiota</taxon>
    </lineage>
</organism>
<keyword evidence="1" id="KW-0732">Signal</keyword>
<evidence type="ECO:0000313" key="2">
    <source>
        <dbReference type="EMBL" id="KAF9450299.1"/>
    </source>
</evidence>